<evidence type="ECO:0000259" key="1">
    <source>
        <dbReference type="Pfam" id="PF00646"/>
    </source>
</evidence>
<dbReference type="AlphaFoldDB" id="A0A182VDZ0"/>
<evidence type="ECO:0000313" key="2">
    <source>
        <dbReference type="EnsemblMetazoa" id="AMEM013347-PA"/>
    </source>
</evidence>
<dbReference type="SUPFAM" id="SSF81383">
    <property type="entry name" value="F-box domain"/>
    <property type="match status" value="2"/>
</dbReference>
<dbReference type="Gene3D" id="3.80.10.10">
    <property type="entry name" value="Ribonuclease Inhibitor"/>
    <property type="match status" value="2"/>
</dbReference>
<dbReference type="PANTHER" id="PTHR13318">
    <property type="entry name" value="PARTNER OF PAIRED, ISOFORM B-RELATED"/>
    <property type="match status" value="1"/>
</dbReference>
<evidence type="ECO:0000313" key="3">
    <source>
        <dbReference type="Proteomes" id="UP000075903"/>
    </source>
</evidence>
<dbReference type="InterPro" id="IPR036047">
    <property type="entry name" value="F-box-like_dom_sf"/>
</dbReference>
<dbReference type="InterPro" id="IPR032675">
    <property type="entry name" value="LRR_dom_sf"/>
</dbReference>
<accession>A0A182VDZ0</accession>
<organism evidence="2 3">
    <name type="scientific">Anopheles merus</name>
    <name type="common">Mosquito</name>
    <dbReference type="NCBI Taxonomy" id="30066"/>
    <lineage>
        <taxon>Eukaryota</taxon>
        <taxon>Metazoa</taxon>
        <taxon>Ecdysozoa</taxon>
        <taxon>Arthropoda</taxon>
        <taxon>Hexapoda</taxon>
        <taxon>Insecta</taxon>
        <taxon>Pterygota</taxon>
        <taxon>Neoptera</taxon>
        <taxon>Endopterygota</taxon>
        <taxon>Diptera</taxon>
        <taxon>Nematocera</taxon>
        <taxon>Culicoidea</taxon>
        <taxon>Culicidae</taxon>
        <taxon>Anophelinae</taxon>
        <taxon>Anopheles</taxon>
    </lineage>
</organism>
<dbReference type="VEuPathDB" id="VectorBase:AMEM21_009478"/>
<sequence>MFNIFDYLDHESRKSASLACRRWEQIYSNYCTKRFVLCNYRCHDQSDFIWYRDPTTGDPACMLKHTQRTYRKVHLNLFFKEEKSIIVDRKVSNALGELLQPRWLQQLVVLKLGMALSPERFTVELSDAVAKMDHLQELRLHFMREDSDGPLFSKLKLVNASLNMLEVLDVWPGVIDCPNLRSLTIGFPLYNKCKPYVLHRGQAPFWNMKQLKELTIIDRSLNIHLEFKDLFTGMEQLSALLAELRQIPDLETLVLDNILKMIFDRLDFVSLKSTSVTCRRFERLFTERYACRFTLRIDDATSNAGCDVSLYDYVNAIEKMHAAVEILAHSQRPYRKAHLDLRQTLVTSVQKYAVLCKLLEPRWLRSLTVLKLELGRESWMFAEYISDAVPKMDCLLELHLRFTELDPGTNECSTLKLTNASLQRLVLNHVIPYVVDCPNMRKLDIAHCTDVDSTIGVLGVAQRMGSSWWRLEPVEELCLADDLHSFFRPNVSMEWFYQQMPYLRKLHFNGYTLTETMLRFICGACVQLEELILSTVLVDTPNVLCHLSKLPRLRKFGICEIIGRREPLTFASVRLPKLEELLLGRLPLDWQSLASVQPISWLKIKLGSQRVAPICEVLCGQFVQLRLLWIDFYIFRHYRELLAELPKMNSLEMLVLENVVYLCSLKALPALPQLKRLIIYRCSKKVYERFHNNDALLANLVRDIQWIGVGMNTSDERGITDTIEH</sequence>
<feature type="domain" description="F-box" evidence="1">
    <location>
        <begin position="256"/>
        <end position="286"/>
    </location>
</feature>
<dbReference type="InterPro" id="IPR001810">
    <property type="entry name" value="F-box_dom"/>
</dbReference>
<dbReference type="SUPFAM" id="SSF52047">
    <property type="entry name" value="RNI-like"/>
    <property type="match status" value="2"/>
</dbReference>
<dbReference type="GO" id="GO:0031146">
    <property type="term" value="P:SCF-dependent proteasomal ubiquitin-dependent protein catabolic process"/>
    <property type="evidence" value="ECO:0007669"/>
    <property type="project" value="TreeGrafter"/>
</dbReference>
<reference evidence="2" key="1">
    <citation type="submission" date="2020-05" db="UniProtKB">
        <authorList>
            <consortium name="EnsemblMetazoa"/>
        </authorList>
    </citation>
    <scope>IDENTIFICATION</scope>
    <source>
        <strain evidence="2">MAF</strain>
    </source>
</reference>
<dbReference type="VEuPathDB" id="VectorBase:AMEM013347"/>
<keyword evidence="3" id="KW-1185">Reference proteome</keyword>
<dbReference type="PANTHER" id="PTHR13318:SF247">
    <property type="entry name" value="GH16156P"/>
    <property type="match status" value="1"/>
</dbReference>
<dbReference type="EnsemblMetazoa" id="AMEM013347-RA">
    <property type="protein sequence ID" value="AMEM013347-PA"/>
    <property type="gene ID" value="AMEM013347"/>
</dbReference>
<proteinExistence type="predicted"/>
<dbReference type="Pfam" id="PF00646">
    <property type="entry name" value="F-box"/>
    <property type="match status" value="1"/>
</dbReference>
<protein>
    <recommendedName>
        <fullName evidence="1">F-box domain-containing protein</fullName>
    </recommendedName>
</protein>
<dbReference type="Proteomes" id="UP000075903">
    <property type="component" value="Unassembled WGS sequence"/>
</dbReference>
<dbReference type="VEuPathDB" id="VectorBase:AMEM21_002665"/>
<name>A0A182VDZ0_ANOME</name>
<dbReference type="GO" id="GO:0019005">
    <property type="term" value="C:SCF ubiquitin ligase complex"/>
    <property type="evidence" value="ECO:0007669"/>
    <property type="project" value="TreeGrafter"/>
</dbReference>